<dbReference type="AlphaFoldDB" id="A0A926E4L7"/>
<dbReference type="EMBL" id="JACRSV010000001">
    <property type="protein sequence ID" value="MBC8559458.1"/>
    <property type="molecule type" value="Genomic_DNA"/>
</dbReference>
<feature type="transmembrane region" description="Helical" evidence="1">
    <location>
        <begin position="33"/>
        <end position="52"/>
    </location>
</feature>
<evidence type="ECO:0000256" key="1">
    <source>
        <dbReference type="SAM" id="Phobius"/>
    </source>
</evidence>
<evidence type="ECO:0000313" key="3">
    <source>
        <dbReference type="Proteomes" id="UP000610760"/>
    </source>
</evidence>
<protein>
    <submittedName>
        <fullName evidence="2">Stage III sporulation protein AF</fullName>
    </submittedName>
</protein>
<feature type="transmembrane region" description="Helical" evidence="1">
    <location>
        <begin position="6"/>
        <end position="26"/>
    </location>
</feature>
<reference evidence="2" key="1">
    <citation type="submission" date="2020-08" db="EMBL/GenBank/DDBJ databases">
        <title>Genome public.</title>
        <authorList>
            <person name="Liu C."/>
            <person name="Sun Q."/>
        </authorList>
    </citation>
    <scope>NUCLEOTIDE SEQUENCE</scope>
    <source>
        <strain evidence="2">NSJ-33</strain>
    </source>
</reference>
<keyword evidence="3" id="KW-1185">Reference proteome</keyword>
<keyword evidence="1" id="KW-0812">Transmembrane</keyword>
<gene>
    <name evidence="2" type="ORF">H8710_05160</name>
</gene>
<organism evidence="2 3">
    <name type="scientific">Fumia xinanensis</name>
    <dbReference type="NCBI Taxonomy" id="2763659"/>
    <lineage>
        <taxon>Bacteria</taxon>
        <taxon>Bacillati</taxon>
        <taxon>Bacillota</taxon>
        <taxon>Clostridia</taxon>
        <taxon>Eubacteriales</taxon>
        <taxon>Oscillospiraceae</taxon>
        <taxon>Fumia</taxon>
    </lineage>
</organism>
<sequence length="161" mass="17985">MNTLRTIGYAICVTLVVTSIFLMLLPSGKMAKIVKFAVHLFLLIAILTPFIGQPIDFSSSAEAFTWEQNETAKSLNELADEQLLRSFDKSLRLQAEAVFKKYEIVPEKIEFSMNVQSDRSIDISKLEILLKGSDKDRCGNAVRELNEMFGVTALLAFTDGT</sequence>
<accession>A0A926E4L7</accession>
<proteinExistence type="predicted"/>
<dbReference type="Pfam" id="PF09581">
    <property type="entry name" value="Spore_III_AF"/>
    <property type="match status" value="1"/>
</dbReference>
<name>A0A926E4L7_9FIRM</name>
<dbReference type="RefSeq" id="WP_249294351.1">
    <property type="nucleotide sequence ID" value="NZ_JACRSV010000001.1"/>
</dbReference>
<comment type="caution">
    <text evidence="2">The sequence shown here is derived from an EMBL/GenBank/DDBJ whole genome shotgun (WGS) entry which is preliminary data.</text>
</comment>
<evidence type="ECO:0000313" key="2">
    <source>
        <dbReference type="EMBL" id="MBC8559458.1"/>
    </source>
</evidence>
<dbReference type="InterPro" id="IPR014245">
    <property type="entry name" value="Spore_III_AF"/>
</dbReference>
<keyword evidence="1" id="KW-0472">Membrane</keyword>
<dbReference type="Proteomes" id="UP000610760">
    <property type="component" value="Unassembled WGS sequence"/>
</dbReference>
<keyword evidence="1" id="KW-1133">Transmembrane helix</keyword>